<protein>
    <recommendedName>
        <fullName evidence="6">EF-hand domain-containing protein</fullName>
    </recommendedName>
</protein>
<dbReference type="GO" id="GO:0005509">
    <property type="term" value="F:calcium ion binding"/>
    <property type="evidence" value="ECO:0007669"/>
    <property type="project" value="InterPro"/>
</dbReference>
<feature type="transmembrane region" description="Helical" evidence="5">
    <location>
        <begin position="282"/>
        <end position="307"/>
    </location>
</feature>
<keyword evidence="8" id="KW-1185">Reference proteome</keyword>
<evidence type="ECO:0000256" key="1">
    <source>
        <dbReference type="ARBA" id="ARBA00004141"/>
    </source>
</evidence>
<accession>A0A8S1TQ98</accession>
<evidence type="ECO:0000256" key="2">
    <source>
        <dbReference type="ARBA" id="ARBA00022692"/>
    </source>
</evidence>
<feature type="transmembrane region" description="Helical" evidence="5">
    <location>
        <begin position="669"/>
        <end position="694"/>
    </location>
</feature>
<keyword evidence="2 5" id="KW-0812">Transmembrane</keyword>
<dbReference type="Proteomes" id="UP000689195">
    <property type="component" value="Unassembled WGS sequence"/>
</dbReference>
<feature type="domain" description="EF-hand" evidence="6">
    <location>
        <begin position="361"/>
        <end position="396"/>
    </location>
</feature>
<evidence type="ECO:0000256" key="4">
    <source>
        <dbReference type="ARBA" id="ARBA00023136"/>
    </source>
</evidence>
<feature type="transmembrane region" description="Helical" evidence="5">
    <location>
        <begin position="566"/>
        <end position="599"/>
    </location>
</feature>
<proteinExistence type="predicted"/>
<keyword evidence="4 5" id="KW-0472">Membrane</keyword>
<dbReference type="GO" id="GO:0016020">
    <property type="term" value="C:membrane"/>
    <property type="evidence" value="ECO:0007669"/>
    <property type="project" value="UniProtKB-SubCell"/>
</dbReference>
<evidence type="ECO:0000259" key="6">
    <source>
        <dbReference type="PROSITE" id="PS50222"/>
    </source>
</evidence>
<feature type="transmembrane region" description="Helical" evidence="5">
    <location>
        <begin position="90"/>
        <end position="108"/>
    </location>
</feature>
<dbReference type="PANTHER" id="PTHR46726:SF1">
    <property type="entry name" value="TWO-PORE CALCIUM CHANNEL 3"/>
    <property type="match status" value="1"/>
</dbReference>
<feature type="transmembrane region" description="Helical" evidence="5">
    <location>
        <begin position="430"/>
        <end position="452"/>
    </location>
</feature>
<dbReference type="Pfam" id="PF00520">
    <property type="entry name" value="Ion_trans"/>
    <property type="match status" value="2"/>
</dbReference>
<evidence type="ECO:0000313" key="7">
    <source>
        <dbReference type="EMBL" id="CAD8156291.1"/>
    </source>
</evidence>
<comment type="subcellular location">
    <subcellularLocation>
        <location evidence="1">Membrane</location>
        <topology evidence="1">Multi-pass membrane protein</topology>
    </subcellularLocation>
</comment>
<evidence type="ECO:0000256" key="5">
    <source>
        <dbReference type="SAM" id="Phobius"/>
    </source>
</evidence>
<dbReference type="Pfam" id="PF13499">
    <property type="entry name" value="EF-hand_7"/>
    <property type="match status" value="1"/>
</dbReference>
<dbReference type="AlphaFoldDB" id="A0A8S1TQ98"/>
<feature type="transmembrane region" description="Helical" evidence="5">
    <location>
        <begin position="540"/>
        <end position="560"/>
    </location>
</feature>
<evidence type="ECO:0000313" key="8">
    <source>
        <dbReference type="Proteomes" id="UP000689195"/>
    </source>
</evidence>
<name>A0A8S1TQ98_9CILI</name>
<dbReference type="InterPro" id="IPR002048">
    <property type="entry name" value="EF_hand_dom"/>
</dbReference>
<comment type="caution">
    <text evidence="7">The sequence shown here is derived from an EMBL/GenBank/DDBJ whole genome shotgun (WGS) entry which is preliminary data.</text>
</comment>
<organism evidence="7 8">
    <name type="scientific">Paramecium pentaurelia</name>
    <dbReference type="NCBI Taxonomy" id="43138"/>
    <lineage>
        <taxon>Eukaryota</taxon>
        <taxon>Sar</taxon>
        <taxon>Alveolata</taxon>
        <taxon>Ciliophora</taxon>
        <taxon>Intramacronucleata</taxon>
        <taxon>Oligohymenophorea</taxon>
        <taxon>Peniculida</taxon>
        <taxon>Parameciidae</taxon>
        <taxon>Paramecium</taxon>
    </lineage>
</organism>
<dbReference type="PROSITE" id="PS50222">
    <property type="entry name" value="EF_HAND_2"/>
    <property type="match status" value="1"/>
</dbReference>
<dbReference type="OrthoDB" id="295175at2759"/>
<reference evidence="7" key="1">
    <citation type="submission" date="2021-01" db="EMBL/GenBank/DDBJ databases">
        <authorList>
            <consortium name="Genoscope - CEA"/>
            <person name="William W."/>
        </authorList>
    </citation>
    <scope>NUCLEOTIDE SEQUENCE</scope>
</reference>
<gene>
    <name evidence="7" type="ORF">PPENT_87.1.T0280246</name>
</gene>
<evidence type="ECO:0000256" key="3">
    <source>
        <dbReference type="ARBA" id="ARBA00022989"/>
    </source>
</evidence>
<keyword evidence="3 5" id="KW-1133">Transmembrane helix</keyword>
<sequence>MNKPLKKRRQSTIYRQSMALQEFSQKLLEKNDLLASEIQKIVRKLSVKQRMKKAIRHIYDAYYLRTIRNDIDLTNKKYLKFFWYLENNQFWIAFLFLLSIIYQIITFFELPFSDAEIEDDHNLLILEGIILTFLGIDSIITIILMVTKKENRFAFNPKRQFKLIVYYVCLIDFIIYNKDPNTMRFSRIFRTLIMPMYSKDLRRNLKGIMKASRDLFLLILLYLIIISIFSFVGINLIGRLENVDLRTQDYGDFFKFFSMLFMVATLDFYPDILIPPMLQGTYYSLFFIIYLLLFIFLFAPIPLAVVYEGFRRHRMEIAINDIIKQKSAMMASFISLDLTDQGYLTHAQFQEFVEQFYENSISKEDMTTLFSLIDQDFNDKVQFDEFYKFLHLIQDGSIFKLPERKPLECWESFRLYLNSRGLLKFVEGNVFSIGMLIITISNCVLIVTAFFIDDMTILDIFTLLDTVYLIFYGVECIVKIIALGIKPYFQEGWNIFDISLVILQIIFDYILFNIVSGNIVQSIKANRLLRLAKIQKVFRLFRAFRSIKIINFMLSGLEFLDIVRHLLYKIIICVPLIIRLMLPVQMIFFIYSCVGMYLFGKIQRNPENPYANSQCDSNLFEYQWGNCKYADFTSFSGSYLMMLQMFIAAEWNQVVFELTYDTDDMLSAMLFVGSFEFLSIFLLALIGGLVWEVFSVVSMQLRQAEEQIPQENEISQDQDIQAFSGTQIDSKYTPETAANQLRKKTLILNDDNPDVIKFQRKLRSDKKSKSLTKVYNPQRSISEHLIKDEKPDLAFSQPGSRNHLLPNYNSNRKPVGLYNTQFDNKIGTNIVEHYEQHFIDYQQWVIKQQGDGLDMNQVANDYMIHLRNEIKKDEIFQKKNVNISNHHLLIQSAVLRDASEVYIKQQEDRFFKMSFGKKFERIRELKFQNKFKVESKIIFSLMGILKFPKPNVKYYFQILYLIENYFTYQLLSDSSFFKMIHQINNKWYVIGIEDGQISFQKLDAGPWDYSEELFLLTNMRICQNLRSLYDTGNQECLQNVNKFSESVKLLAKHFDINLGSIDTNSSCLMYQIKNDKFIPSNIDTHSWKMKKSNVTIDDQSPNHNQIVYLESQNLINGQGFNKKDQSISLDEYKYVSKTIMFVLTQTQAKDKRIIYQNLIMLAQFLQDLVGVIHNYESNFFKQIDNLFELRNQQKVKSVPKL</sequence>
<dbReference type="GO" id="GO:0005216">
    <property type="term" value="F:monoatomic ion channel activity"/>
    <property type="evidence" value="ECO:0007669"/>
    <property type="project" value="InterPro"/>
</dbReference>
<feature type="transmembrane region" description="Helical" evidence="5">
    <location>
        <begin position="498"/>
        <end position="520"/>
    </location>
</feature>
<dbReference type="PANTHER" id="PTHR46726">
    <property type="entry name" value="TWO PORE CHANNEL 3"/>
    <property type="match status" value="1"/>
</dbReference>
<dbReference type="InterPro" id="IPR005821">
    <property type="entry name" value="Ion_trans_dom"/>
</dbReference>
<dbReference type="EMBL" id="CAJJDO010000028">
    <property type="protein sequence ID" value="CAD8156291.1"/>
    <property type="molecule type" value="Genomic_DNA"/>
</dbReference>
<feature type="transmembrane region" description="Helical" evidence="5">
    <location>
        <begin position="128"/>
        <end position="147"/>
    </location>
</feature>
<feature type="transmembrane region" description="Helical" evidence="5">
    <location>
        <begin position="250"/>
        <end position="270"/>
    </location>
</feature>
<feature type="transmembrane region" description="Helical" evidence="5">
    <location>
        <begin position="159"/>
        <end position="176"/>
    </location>
</feature>
<feature type="transmembrane region" description="Helical" evidence="5">
    <location>
        <begin position="215"/>
        <end position="238"/>
    </location>
</feature>